<keyword evidence="3" id="KW-1185">Reference proteome</keyword>
<dbReference type="InterPro" id="IPR036249">
    <property type="entry name" value="Thioredoxin-like_sf"/>
</dbReference>
<dbReference type="SUPFAM" id="SSF52833">
    <property type="entry name" value="Thioredoxin-like"/>
    <property type="match status" value="1"/>
</dbReference>
<dbReference type="InterPro" id="IPR006504">
    <property type="entry name" value="Tscrpt_reg_Spx/MgsR"/>
</dbReference>
<comment type="caution">
    <text evidence="2">The sequence shown here is derived from an EMBL/GenBank/DDBJ whole genome shotgun (WGS) entry which is preliminary data.</text>
</comment>
<protein>
    <submittedName>
        <fullName evidence="2">Arsenate reductase family protein</fullName>
    </submittedName>
</protein>
<proteinExistence type="inferred from homology"/>
<dbReference type="PANTHER" id="PTHR30041:SF8">
    <property type="entry name" value="PROTEIN YFFB"/>
    <property type="match status" value="1"/>
</dbReference>
<name>A0A5J5GB46_9BACL</name>
<organism evidence="2 3">
    <name type="scientific">Paenibacillus spiritus</name>
    <dbReference type="NCBI Taxonomy" id="2496557"/>
    <lineage>
        <taxon>Bacteria</taxon>
        <taxon>Bacillati</taxon>
        <taxon>Bacillota</taxon>
        <taxon>Bacilli</taxon>
        <taxon>Bacillales</taxon>
        <taxon>Paenibacillaceae</taxon>
        <taxon>Paenibacillus</taxon>
    </lineage>
</organism>
<evidence type="ECO:0000313" key="3">
    <source>
        <dbReference type="Proteomes" id="UP000367750"/>
    </source>
</evidence>
<gene>
    <name evidence="2" type="ORF">F4V43_07575</name>
</gene>
<dbReference type="Pfam" id="PF03960">
    <property type="entry name" value="ArsC"/>
    <property type="match status" value="1"/>
</dbReference>
<dbReference type="Proteomes" id="UP000367750">
    <property type="component" value="Unassembled WGS sequence"/>
</dbReference>
<dbReference type="NCBIfam" id="TIGR01617">
    <property type="entry name" value="arsC_related"/>
    <property type="match status" value="1"/>
</dbReference>
<evidence type="ECO:0000256" key="1">
    <source>
        <dbReference type="PROSITE-ProRule" id="PRU01282"/>
    </source>
</evidence>
<dbReference type="PROSITE" id="PS51353">
    <property type="entry name" value="ARSC"/>
    <property type="match status" value="1"/>
</dbReference>
<dbReference type="CDD" id="cd03036">
    <property type="entry name" value="ArsC_like"/>
    <property type="match status" value="1"/>
</dbReference>
<sequence>MRMAHLKVYHYPPCSTCRKAIKWLKAHGHELTLVNIAERPPGVAELKEMTSLSGLALRKWFNTSGEVYKRENLKEVLPNLGEPEQLELLAGNGMLIKRPVVCSGDAVTVGFREEEYEQIWGQEG</sequence>
<dbReference type="AlphaFoldDB" id="A0A5J5GB46"/>
<dbReference type="InterPro" id="IPR006660">
    <property type="entry name" value="Arsenate_reductase-like"/>
</dbReference>
<accession>A0A5J5GB46</accession>
<comment type="similarity">
    <text evidence="1">Belongs to the ArsC family.</text>
</comment>
<dbReference type="Gene3D" id="3.40.30.10">
    <property type="entry name" value="Glutaredoxin"/>
    <property type="match status" value="1"/>
</dbReference>
<dbReference type="EMBL" id="VYKK01000008">
    <property type="protein sequence ID" value="KAA9005327.1"/>
    <property type="molecule type" value="Genomic_DNA"/>
</dbReference>
<evidence type="ECO:0000313" key="2">
    <source>
        <dbReference type="EMBL" id="KAA9005327.1"/>
    </source>
</evidence>
<dbReference type="PANTHER" id="PTHR30041">
    <property type="entry name" value="ARSENATE REDUCTASE"/>
    <property type="match status" value="1"/>
</dbReference>
<dbReference type="OrthoDB" id="9794155at2"/>
<reference evidence="2 3" key="1">
    <citation type="submission" date="2019-09" db="EMBL/GenBank/DDBJ databases">
        <title>Bacillus ochoae sp. nov., Paenibacillus whitsoniae sp. nov., Paenibacillus spiritus sp. nov. Isolated from the Mars Exploration Rover during spacecraft assembly.</title>
        <authorList>
            <person name="Seuylemezian A."/>
            <person name="Vaishampayan P."/>
        </authorList>
    </citation>
    <scope>NUCLEOTIDE SEQUENCE [LARGE SCALE GENOMIC DNA]</scope>
    <source>
        <strain evidence="2 3">MER_111</strain>
    </source>
</reference>